<reference evidence="1" key="2">
    <citation type="submission" date="2021-06" db="EMBL/GenBank/DDBJ databases">
        <authorList>
            <person name="Rogers T.H."/>
            <person name="Ramsay J.P."/>
            <person name="Wang P."/>
            <person name="Terpolilli J."/>
        </authorList>
    </citation>
    <scope>NUCLEOTIDE SEQUENCE</scope>
    <source>
        <strain evidence="1">WSM5005</strain>
        <plasmid evidence="1">pl3WSM5005</plasmid>
    </source>
</reference>
<keyword evidence="1" id="KW-0614">Plasmid</keyword>
<geneLocation type="plasmid" evidence="1 2">
    <name>pl3WSM5005</name>
</geneLocation>
<protein>
    <submittedName>
        <fullName evidence="1">Uncharacterized protein</fullName>
    </submittedName>
</protein>
<dbReference type="EMBL" id="CP017564">
    <property type="protein sequence ID" value="APA90261.1"/>
    <property type="molecule type" value="Genomic_DNA"/>
</dbReference>
<evidence type="ECO:0000313" key="2">
    <source>
        <dbReference type="Proteomes" id="UP000179860"/>
    </source>
</evidence>
<dbReference type="Proteomes" id="UP000179860">
    <property type="component" value="Plasmid pl3WSM5005"/>
</dbReference>
<proteinExistence type="predicted"/>
<accession>A0ACA8AX38</accession>
<reference evidence="1" key="1">
    <citation type="submission" date="2016-09" db="EMBL/GenBank/DDBJ databases">
        <title>The Complete Genome of Burkholderia sprentiae wsm5005.</title>
        <authorList>
            <person name="De Meyer S."/>
            <person name="Wang P."/>
            <person name="Terpolilli J."/>
        </authorList>
    </citation>
    <scope>NUCLEOTIDE SEQUENCE</scope>
    <source>
        <strain evidence="1">WSM5005</strain>
        <plasmid evidence="1">pl3WSM5005</plasmid>
    </source>
</reference>
<gene>
    <name evidence="1" type="ORF">BJG93_34685</name>
</gene>
<evidence type="ECO:0000313" key="1">
    <source>
        <dbReference type="EMBL" id="APA90261.1"/>
    </source>
</evidence>
<keyword evidence="2" id="KW-1185">Reference proteome</keyword>
<sequence>MERTFEQTIADLRMLLRDEPPCTTADITDSAVVYLVGGRIKGVFLSADEPEGLDEPFAVDAWFVGQVEENLTDWFANPRFSHRPTLRNWTLDAPPLESAVG</sequence>
<organism evidence="1 2">
    <name type="scientific">Paraburkholderia sprentiae WSM5005</name>
    <dbReference type="NCBI Taxonomy" id="754502"/>
    <lineage>
        <taxon>Bacteria</taxon>
        <taxon>Pseudomonadati</taxon>
        <taxon>Pseudomonadota</taxon>
        <taxon>Betaproteobacteria</taxon>
        <taxon>Burkholderiales</taxon>
        <taxon>Burkholderiaceae</taxon>
        <taxon>Paraburkholderia</taxon>
    </lineage>
</organism>
<name>A0ACA8AX38_9BURK</name>